<dbReference type="PANTHER" id="PTHR37984:SF5">
    <property type="entry name" value="PROTEIN NYNRIN-LIKE"/>
    <property type="match status" value="1"/>
</dbReference>
<keyword evidence="5" id="KW-0378">Hydrolase</keyword>
<dbReference type="AlphaFoldDB" id="A0A0H5QX27"/>
<dbReference type="InterPro" id="IPR043502">
    <property type="entry name" value="DNA/RNA_pol_sf"/>
</dbReference>
<reference evidence="8" key="1">
    <citation type="submission" date="2015-04" db="EMBL/GenBank/DDBJ databases">
        <title>The genome sequence of the plant pathogenic Rhizarian Plasmodiophora brassicae reveals insights in its biotrophic life cycle and the origin of chitin synthesis.</title>
        <authorList>
            <person name="Schwelm A."/>
            <person name="Fogelqvist J."/>
            <person name="Knaust A."/>
            <person name="Julke S."/>
            <person name="Lilja T."/>
            <person name="Dhandapani V."/>
            <person name="Bonilla-Rosso G."/>
            <person name="Karlsson M."/>
            <person name="Shevchenko A."/>
            <person name="Choi S.R."/>
            <person name="Kim H.G."/>
            <person name="Park J.Y."/>
            <person name="Lim Y.P."/>
            <person name="Ludwig-Muller J."/>
            <person name="Dixelius C."/>
        </authorList>
    </citation>
    <scope>NUCLEOTIDE SEQUENCE</scope>
    <source>
        <tissue evidence="8">Potato root galls</tissue>
    </source>
</reference>
<protein>
    <recommendedName>
        <fullName evidence="7">Reverse transcriptase RNase H-like domain-containing protein</fullName>
    </recommendedName>
</protein>
<evidence type="ECO:0000259" key="7">
    <source>
        <dbReference type="Pfam" id="PF17917"/>
    </source>
</evidence>
<dbReference type="PANTHER" id="PTHR37984">
    <property type="entry name" value="PROTEIN CBG26694"/>
    <property type="match status" value="1"/>
</dbReference>
<evidence type="ECO:0000256" key="5">
    <source>
        <dbReference type="ARBA" id="ARBA00022801"/>
    </source>
</evidence>
<feature type="domain" description="Reverse transcriptase RNase H-like" evidence="7">
    <location>
        <begin position="9"/>
        <end position="127"/>
    </location>
</feature>
<proteinExistence type="predicted"/>
<dbReference type="EMBL" id="HACM01005840">
    <property type="protein sequence ID" value="CRZ06282.1"/>
    <property type="molecule type" value="Transcribed_RNA"/>
</dbReference>
<evidence type="ECO:0000313" key="8">
    <source>
        <dbReference type="EMBL" id="CRZ06282.1"/>
    </source>
</evidence>
<keyword evidence="6" id="KW-0695">RNA-directed DNA polymerase</keyword>
<dbReference type="SUPFAM" id="SSF56672">
    <property type="entry name" value="DNA/RNA polymerases"/>
    <property type="match status" value="1"/>
</dbReference>
<dbReference type="GO" id="GO:0016787">
    <property type="term" value="F:hydrolase activity"/>
    <property type="evidence" value="ECO:0007669"/>
    <property type="project" value="UniProtKB-KW"/>
</dbReference>
<dbReference type="GO" id="GO:0004519">
    <property type="term" value="F:endonuclease activity"/>
    <property type="evidence" value="ECO:0007669"/>
    <property type="project" value="UniProtKB-KW"/>
</dbReference>
<accession>A0A0H5QX27</accession>
<sequence length="130" mass="14834">AVELNHPKPELDRCVFTDASGGFYSIIVTQVLSTELVKPIQEQNHEPLAFYSRAFTGASVRWSVSEKEAHAIIAAVTRFDYLLINERIFHIFTDLRNLGFIFNPSSSSIPFKQRTIDKLHRWSLKLSSLP</sequence>
<evidence type="ECO:0000256" key="3">
    <source>
        <dbReference type="ARBA" id="ARBA00022722"/>
    </source>
</evidence>
<keyword evidence="2" id="KW-0548">Nucleotidyltransferase</keyword>
<organism evidence="8">
    <name type="scientific">Spongospora subterranea</name>
    <dbReference type="NCBI Taxonomy" id="70186"/>
    <lineage>
        <taxon>Eukaryota</taxon>
        <taxon>Sar</taxon>
        <taxon>Rhizaria</taxon>
        <taxon>Endomyxa</taxon>
        <taxon>Phytomyxea</taxon>
        <taxon>Plasmodiophorida</taxon>
        <taxon>Plasmodiophoridae</taxon>
        <taxon>Spongospora</taxon>
    </lineage>
</organism>
<dbReference type="GO" id="GO:0003964">
    <property type="term" value="F:RNA-directed DNA polymerase activity"/>
    <property type="evidence" value="ECO:0007669"/>
    <property type="project" value="UniProtKB-KW"/>
</dbReference>
<dbReference type="Pfam" id="PF17917">
    <property type="entry name" value="RT_RNaseH"/>
    <property type="match status" value="1"/>
</dbReference>
<keyword evidence="3" id="KW-0540">Nuclease</keyword>
<feature type="non-terminal residue" evidence="8">
    <location>
        <position position="1"/>
    </location>
</feature>
<name>A0A0H5QX27_9EUKA</name>
<keyword evidence="4" id="KW-0255">Endonuclease</keyword>
<dbReference type="InterPro" id="IPR050951">
    <property type="entry name" value="Retrovirus_Pol_polyprotein"/>
</dbReference>
<dbReference type="InterPro" id="IPR041373">
    <property type="entry name" value="RT_RNaseH"/>
</dbReference>
<evidence type="ECO:0000256" key="2">
    <source>
        <dbReference type="ARBA" id="ARBA00022695"/>
    </source>
</evidence>
<evidence type="ECO:0000256" key="4">
    <source>
        <dbReference type="ARBA" id="ARBA00022759"/>
    </source>
</evidence>
<evidence type="ECO:0000256" key="6">
    <source>
        <dbReference type="ARBA" id="ARBA00022918"/>
    </source>
</evidence>
<keyword evidence="1" id="KW-0808">Transferase</keyword>
<evidence type="ECO:0000256" key="1">
    <source>
        <dbReference type="ARBA" id="ARBA00022679"/>
    </source>
</evidence>